<dbReference type="Proteomes" id="UP000547444">
    <property type="component" value="Unassembled WGS sequence"/>
</dbReference>
<gene>
    <name evidence="2" type="ORF">FHU31_005980</name>
</gene>
<name>A0A7X5U5S9_9MYCO</name>
<accession>A0A7X5U5S9</accession>
<comment type="caution">
    <text evidence="2">The sequence shown here is derived from an EMBL/GenBank/DDBJ whole genome shotgun (WGS) entry which is preliminary data.</text>
</comment>
<protein>
    <submittedName>
        <fullName evidence="2">Uncharacterized protein</fullName>
    </submittedName>
</protein>
<evidence type="ECO:0000256" key="1">
    <source>
        <dbReference type="SAM" id="SignalP"/>
    </source>
</evidence>
<proteinExistence type="predicted"/>
<feature type="chain" id="PRO_5030512091" evidence="1">
    <location>
        <begin position="27"/>
        <end position="167"/>
    </location>
</feature>
<sequence length="167" mass="17661">MSRTRNLAVSVVIGGAIVVSSDIASAAPFCFKTGPGYQKCVVSGHDLTPIYQGPEVFTGGNVPWVPTYTQPAAPAIPPDAAPNPIDTLATWVMSSIQNTFDANPENAQANVRVQRVSLTQTGPTTFEGIATMTAFGNPPHDIPVHVFNDNGTPSWKIDPGVMMVLLQ</sequence>
<dbReference type="EMBL" id="JAANOW010000005">
    <property type="protein sequence ID" value="NIH98956.1"/>
    <property type="molecule type" value="Genomic_DNA"/>
</dbReference>
<organism evidence="2 3">
    <name type="scientific">Mycolicibacterium fluoranthenivorans</name>
    <dbReference type="NCBI Taxonomy" id="258505"/>
    <lineage>
        <taxon>Bacteria</taxon>
        <taxon>Bacillati</taxon>
        <taxon>Actinomycetota</taxon>
        <taxon>Actinomycetes</taxon>
        <taxon>Mycobacteriales</taxon>
        <taxon>Mycobacteriaceae</taxon>
        <taxon>Mycolicibacterium</taxon>
    </lineage>
</organism>
<feature type="signal peptide" evidence="1">
    <location>
        <begin position="1"/>
        <end position="26"/>
    </location>
</feature>
<keyword evidence="3" id="KW-1185">Reference proteome</keyword>
<keyword evidence="1" id="KW-0732">Signal</keyword>
<dbReference type="AlphaFoldDB" id="A0A7X5U5S9"/>
<reference evidence="2 3" key="1">
    <citation type="submission" date="2020-03" db="EMBL/GenBank/DDBJ databases">
        <title>Sequencing the genomes of 1000 actinobacteria strains.</title>
        <authorList>
            <person name="Klenk H.-P."/>
        </authorList>
    </citation>
    <scope>NUCLEOTIDE SEQUENCE [LARGE SCALE GENOMIC DNA]</scope>
    <source>
        <strain evidence="2 3">DSM 44556</strain>
    </source>
</reference>
<dbReference type="RefSeq" id="WP_167164686.1">
    <property type="nucleotide sequence ID" value="NZ_JAANOW010000005.1"/>
</dbReference>
<evidence type="ECO:0000313" key="3">
    <source>
        <dbReference type="Proteomes" id="UP000547444"/>
    </source>
</evidence>
<evidence type="ECO:0000313" key="2">
    <source>
        <dbReference type="EMBL" id="NIH98956.1"/>
    </source>
</evidence>